<organism evidence="2">
    <name type="scientific">uncultured Rubrobacteraceae bacterium</name>
    <dbReference type="NCBI Taxonomy" id="349277"/>
    <lineage>
        <taxon>Bacteria</taxon>
        <taxon>Bacillati</taxon>
        <taxon>Actinomycetota</taxon>
        <taxon>Rubrobacteria</taxon>
        <taxon>Rubrobacterales</taxon>
        <taxon>Rubrobacteraceae</taxon>
        <taxon>environmental samples</taxon>
    </lineage>
</organism>
<feature type="region of interest" description="Disordered" evidence="1">
    <location>
        <begin position="1"/>
        <end position="82"/>
    </location>
</feature>
<feature type="non-terminal residue" evidence="2">
    <location>
        <position position="82"/>
    </location>
</feature>
<accession>A0A6J4TMG5</accession>
<feature type="compositionally biased region" description="Low complexity" evidence="1">
    <location>
        <begin position="73"/>
        <end position="82"/>
    </location>
</feature>
<feature type="non-terminal residue" evidence="2">
    <location>
        <position position="1"/>
    </location>
</feature>
<dbReference type="EMBL" id="CADCVM010000438">
    <property type="protein sequence ID" value="CAA9526234.1"/>
    <property type="molecule type" value="Genomic_DNA"/>
</dbReference>
<evidence type="ECO:0000313" key="2">
    <source>
        <dbReference type="EMBL" id="CAA9526234.1"/>
    </source>
</evidence>
<name>A0A6J4TMG5_9ACTN</name>
<gene>
    <name evidence="2" type="ORF">AVDCRST_MAG05-3997</name>
</gene>
<protein>
    <submittedName>
        <fullName evidence="2">Uncharacterized protein</fullName>
    </submittedName>
</protein>
<feature type="compositionally biased region" description="Gly residues" evidence="1">
    <location>
        <begin position="39"/>
        <end position="53"/>
    </location>
</feature>
<evidence type="ECO:0000256" key="1">
    <source>
        <dbReference type="SAM" id="MobiDB-lite"/>
    </source>
</evidence>
<reference evidence="2" key="1">
    <citation type="submission" date="2020-02" db="EMBL/GenBank/DDBJ databases">
        <authorList>
            <person name="Meier V. D."/>
        </authorList>
    </citation>
    <scope>NUCLEOTIDE SEQUENCE</scope>
    <source>
        <strain evidence="2">AVDCRST_MAG05</strain>
    </source>
</reference>
<proteinExistence type="predicted"/>
<feature type="compositionally biased region" description="Basic residues" evidence="1">
    <location>
        <begin position="18"/>
        <end position="32"/>
    </location>
</feature>
<sequence>EARRVRAYGGEASGGRGRPARRRGAGTRHPRRCLQDAGAGRGAEGGGADGARGGRGREPVRAAARGHPGGPGRPAAPAGAGL</sequence>
<dbReference type="AlphaFoldDB" id="A0A6J4TMG5"/>